<evidence type="ECO:0000256" key="6">
    <source>
        <dbReference type="ARBA" id="ARBA00022822"/>
    </source>
</evidence>
<dbReference type="RefSeq" id="WP_350244749.1">
    <property type="nucleotide sequence ID" value="NZ_CP158299.1"/>
</dbReference>
<dbReference type="Gene3D" id="3.20.20.70">
    <property type="entry name" value="Aldolase class I"/>
    <property type="match status" value="1"/>
</dbReference>
<name>A0AAU7UER6_9DEIO</name>
<dbReference type="SUPFAM" id="SSF51366">
    <property type="entry name" value="Ribulose-phoshate binding barrel"/>
    <property type="match status" value="1"/>
</dbReference>
<evidence type="ECO:0000256" key="2">
    <source>
        <dbReference type="ARBA" id="ARBA00004664"/>
    </source>
</evidence>
<dbReference type="CDD" id="cd00405">
    <property type="entry name" value="PRAI"/>
    <property type="match status" value="1"/>
</dbReference>
<dbReference type="PANTHER" id="PTHR42894">
    <property type="entry name" value="N-(5'-PHOSPHORIBOSYL)ANTHRANILATE ISOMERASE"/>
    <property type="match status" value="1"/>
</dbReference>
<keyword evidence="8 9" id="KW-0413">Isomerase</keyword>
<gene>
    <name evidence="9" type="primary">trpF</name>
    <name evidence="11" type="ORF">ABOD76_10290</name>
</gene>
<dbReference type="GO" id="GO:0000162">
    <property type="term" value="P:L-tryptophan biosynthetic process"/>
    <property type="evidence" value="ECO:0007669"/>
    <property type="project" value="UniProtKB-UniRule"/>
</dbReference>
<keyword evidence="7 9" id="KW-0057">Aromatic amino acid biosynthesis</keyword>
<evidence type="ECO:0000256" key="4">
    <source>
        <dbReference type="ARBA" id="ARBA00022272"/>
    </source>
</evidence>
<keyword evidence="6 9" id="KW-0822">Tryptophan biosynthesis</keyword>
<dbReference type="InterPro" id="IPR013785">
    <property type="entry name" value="Aldolase_TIM"/>
</dbReference>
<dbReference type="HAMAP" id="MF_00135">
    <property type="entry name" value="PRAI"/>
    <property type="match status" value="1"/>
</dbReference>
<dbReference type="KEGG" id="dsc:ABOD76_10290"/>
<dbReference type="AlphaFoldDB" id="A0AAU7UER6"/>
<protein>
    <recommendedName>
        <fullName evidence="4 9">N-(5'-phosphoribosyl)anthranilate isomerase</fullName>
        <shortName evidence="9">PRAI</shortName>
        <ecNumber evidence="3 9">5.3.1.24</ecNumber>
    </recommendedName>
</protein>
<dbReference type="InterPro" id="IPR044643">
    <property type="entry name" value="TrpF_fam"/>
</dbReference>
<feature type="domain" description="N-(5'phosphoribosyl) anthranilate isomerase (PRAI)" evidence="10">
    <location>
        <begin position="4"/>
        <end position="194"/>
    </location>
</feature>
<evidence type="ECO:0000259" key="10">
    <source>
        <dbReference type="Pfam" id="PF00697"/>
    </source>
</evidence>
<evidence type="ECO:0000256" key="9">
    <source>
        <dbReference type="HAMAP-Rule" id="MF_00135"/>
    </source>
</evidence>
<comment type="catalytic activity">
    <reaction evidence="1 9">
        <text>N-(5-phospho-beta-D-ribosyl)anthranilate = 1-(2-carboxyphenylamino)-1-deoxy-D-ribulose 5-phosphate</text>
        <dbReference type="Rhea" id="RHEA:21540"/>
        <dbReference type="ChEBI" id="CHEBI:18277"/>
        <dbReference type="ChEBI" id="CHEBI:58613"/>
        <dbReference type="EC" id="5.3.1.24"/>
    </reaction>
</comment>
<dbReference type="EC" id="5.3.1.24" evidence="3 9"/>
<evidence type="ECO:0000256" key="1">
    <source>
        <dbReference type="ARBA" id="ARBA00001164"/>
    </source>
</evidence>
<dbReference type="GO" id="GO:0004640">
    <property type="term" value="F:phosphoribosylanthranilate isomerase activity"/>
    <property type="evidence" value="ECO:0007669"/>
    <property type="project" value="UniProtKB-UniRule"/>
</dbReference>
<evidence type="ECO:0000313" key="11">
    <source>
        <dbReference type="EMBL" id="XBV86672.1"/>
    </source>
</evidence>
<evidence type="ECO:0000256" key="3">
    <source>
        <dbReference type="ARBA" id="ARBA00012572"/>
    </source>
</evidence>
<comment type="similarity">
    <text evidence="9">Belongs to the TrpF family.</text>
</comment>
<proteinExistence type="inferred from homology"/>
<dbReference type="PANTHER" id="PTHR42894:SF1">
    <property type="entry name" value="N-(5'-PHOSPHORIBOSYL)ANTHRANILATE ISOMERASE"/>
    <property type="match status" value="1"/>
</dbReference>
<dbReference type="EMBL" id="CP158299">
    <property type="protein sequence ID" value="XBV86672.1"/>
    <property type="molecule type" value="Genomic_DNA"/>
</dbReference>
<reference evidence="11" key="1">
    <citation type="submission" date="2024-06" db="EMBL/GenBank/DDBJ databases">
        <title>Draft Genome Sequence of Deinococcus sonorensis Type Strain KR-87, a Biofilm Producing Representative of the Genus Deinococcus.</title>
        <authorList>
            <person name="Boren L.S."/>
            <person name="Grosso R.A."/>
            <person name="Hugenberg-Cox A.N."/>
            <person name="Hill J.T.E."/>
            <person name="Albert C.M."/>
            <person name="Tuohy J.M."/>
        </authorList>
    </citation>
    <scope>NUCLEOTIDE SEQUENCE</scope>
    <source>
        <strain evidence="11">KR-87</strain>
    </source>
</reference>
<dbReference type="Pfam" id="PF00697">
    <property type="entry name" value="PRAI"/>
    <property type="match status" value="1"/>
</dbReference>
<keyword evidence="5 9" id="KW-0028">Amino-acid biosynthesis</keyword>
<organism evidence="11">
    <name type="scientific">Deinococcus sonorensis KR-87</name>
    <dbReference type="NCBI Taxonomy" id="694439"/>
    <lineage>
        <taxon>Bacteria</taxon>
        <taxon>Thermotogati</taxon>
        <taxon>Deinococcota</taxon>
        <taxon>Deinococci</taxon>
        <taxon>Deinococcales</taxon>
        <taxon>Deinococcaceae</taxon>
        <taxon>Deinococcus</taxon>
    </lineage>
</organism>
<dbReference type="InterPro" id="IPR011060">
    <property type="entry name" value="RibuloseP-bd_barrel"/>
</dbReference>
<accession>A0AAU7UER6</accession>
<dbReference type="InterPro" id="IPR001240">
    <property type="entry name" value="PRAI_dom"/>
</dbReference>
<sequence>MTRVKICGTTTVADGMLAAEAGADAIGLIFAPVSRRQVDVQTARQISLAVGPAVGRVGVFLDQPLDEVLRLAAAARVSAVQIHGRVSSLYLETLACYHPVLRVLTPAELAGAGAPPIGHTLMLDAPTPGQGVPLDWEALRPGFLPGSWLAGGLGPENVKQAIQVLQPAGVDAVSRLEMAPGHKDPARVRAFIQAVKMASWSATNESYPQ</sequence>
<evidence type="ECO:0000256" key="7">
    <source>
        <dbReference type="ARBA" id="ARBA00023141"/>
    </source>
</evidence>
<evidence type="ECO:0000256" key="8">
    <source>
        <dbReference type="ARBA" id="ARBA00023235"/>
    </source>
</evidence>
<comment type="pathway">
    <text evidence="2 9">Amino-acid biosynthesis; L-tryptophan biosynthesis; L-tryptophan from chorismate: step 3/5.</text>
</comment>
<evidence type="ECO:0000256" key="5">
    <source>
        <dbReference type="ARBA" id="ARBA00022605"/>
    </source>
</evidence>